<protein>
    <submittedName>
        <fullName evidence="1">Uncharacterized protein</fullName>
    </submittedName>
</protein>
<dbReference type="EMBL" id="JWZX01003259">
    <property type="protein sequence ID" value="KOO22690.1"/>
    <property type="molecule type" value="Genomic_DNA"/>
</dbReference>
<comment type="caution">
    <text evidence="1">The sequence shown here is derived from an EMBL/GenBank/DDBJ whole genome shotgun (WGS) entry which is preliminary data.</text>
</comment>
<evidence type="ECO:0000313" key="2">
    <source>
        <dbReference type="Proteomes" id="UP000037460"/>
    </source>
</evidence>
<name>A0A0M0J887_9EUKA</name>
<dbReference type="AlphaFoldDB" id="A0A0M0J887"/>
<sequence>MLCPNPRTMMLYKNPKTSDEGENGLENGCWEFGDEEETDKATKYFEEKGYDFEEDIGFCWLAKFYSSDEEEDESDASDMF</sequence>
<evidence type="ECO:0000313" key="1">
    <source>
        <dbReference type="EMBL" id="KOO22690.1"/>
    </source>
</evidence>
<accession>A0A0M0J887</accession>
<keyword evidence="2" id="KW-1185">Reference proteome</keyword>
<organism evidence="1 2">
    <name type="scientific">Chrysochromulina tobinii</name>
    <dbReference type="NCBI Taxonomy" id="1460289"/>
    <lineage>
        <taxon>Eukaryota</taxon>
        <taxon>Haptista</taxon>
        <taxon>Haptophyta</taxon>
        <taxon>Prymnesiophyceae</taxon>
        <taxon>Prymnesiales</taxon>
        <taxon>Chrysochromulinaceae</taxon>
        <taxon>Chrysochromulina</taxon>
    </lineage>
</organism>
<reference evidence="2" key="1">
    <citation type="journal article" date="2015" name="PLoS Genet.">
        <title>Genome Sequence and Transcriptome Analyses of Chrysochromulina tobin: Metabolic Tools for Enhanced Algal Fitness in the Prominent Order Prymnesiales (Haptophyceae).</title>
        <authorList>
            <person name="Hovde B.T."/>
            <person name="Deodato C.R."/>
            <person name="Hunsperger H.M."/>
            <person name="Ryken S.A."/>
            <person name="Yost W."/>
            <person name="Jha R.K."/>
            <person name="Patterson J."/>
            <person name="Monnat R.J. Jr."/>
            <person name="Barlow S.B."/>
            <person name="Starkenburg S.R."/>
            <person name="Cattolico R.A."/>
        </authorList>
    </citation>
    <scope>NUCLEOTIDE SEQUENCE</scope>
    <source>
        <strain evidence="2">CCMP291</strain>
    </source>
</reference>
<proteinExistence type="predicted"/>
<gene>
    <name evidence="1" type="ORF">Ctob_007198</name>
</gene>
<dbReference type="Proteomes" id="UP000037460">
    <property type="component" value="Unassembled WGS sequence"/>
</dbReference>